<evidence type="ECO:0000256" key="10">
    <source>
        <dbReference type="ARBA" id="ARBA00023157"/>
    </source>
</evidence>
<keyword evidence="3" id="KW-1003">Cell membrane</keyword>
<evidence type="ECO:0000256" key="12">
    <source>
        <dbReference type="ARBA" id="ARBA00023180"/>
    </source>
</evidence>
<dbReference type="GO" id="GO:0098655">
    <property type="term" value="P:monoatomic cation transmembrane transport"/>
    <property type="evidence" value="ECO:0007669"/>
    <property type="project" value="UniProtKB-ARBA"/>
</dbReference>
<feature type="transmembrane region" description="Helical" evidence="18">
    <location>
        <begin position="690"/>
        <end position="708"/>
    </location>
</feature>
<dbReference type="GO" id="GO:0005230">
    <property type="term" value="F:extracellular ligand-gated monoatomic ion channel activity"/>
    <property type="evidence" value="ECO:0007669"/>
    <property type="project" value="InterPro"/>
</dbReference>
<evidence type="ECO:0000313" key="22">
    <source>
        <dbReference type="Proteomes" id="UP000728032"/>
    </source>
</evidence>
<evidence type="ECO:0000256" key="15">
    <source>
        <dbReference type="ARBA" id="ARBA00023303"/>
    </source>
</evidence>
<feature type="domain" description="Neurotransmitter-gated ion-channel transmembrane" evidence="20">
    <location>
        <begin position="414"/>
        <end position="706"/>
    </location>
</feature>
<feature type="transmembrane region" description="Helical" evidence="18">
    <location>
        <begin position="147"/>
        <end position="165"/>
    </location>
</feature>
<sequence length="728" mass="82073">MTKAIIHESGKVVWNPPAIYKSSCNIDINYFPFDQQVIDDHRYDGYTVDLKHKHQSDDSPEIEMGMDLSAFYLSVEWDIMAVPAKRKEKFYSCCEEPYPDITFNITLRRKTLFYTVNLIIPCVAISFLSIVVFYLPSDSGEKVSLSISIMLSLGVFFLLLAEIIPPTSLAVPLLGKYLLFTMILVTFSVVVTIAVLNVNFRSPATHRMAPWVKTVFLRALPRLLCMQRPKPESDEPEEDRNYIYSNGKNEPQMRGSPSDMGLPEKPMMLNKMGVMRLSSNSLNAFNDFPPPPPPDKLNISSTKTLLTTGGDKCMDRMNPSLPTYDTECDPFVTDGEPVSPLPPGSVTDETETMRRKLCPEMERAALGVRFMAQHNTNLDNYLEDHYFSILTDRAHTLTFNITLRRKTLFYTVNLIIPCVAISFLSIVVFYLPSDSGEKVSLSISIMLSLGVFFLLLAEIIPPTSLAVPLLGKYLLFTMILVTFSVVVTIAVLNVNFRSPATHRMAPWVKTVFLRALPRLLCMQRPKPESDEPEEDRNYIYSNGKNEPQMRGSPSDMGLPEKPMMGVMRLSSNSLNAFNDFPPPPPPDKLNISSTKTLLTTGGDKCMDRMNPSLPTYDTECDPFVTDGEPVSPLPPGSVTDETETMRRKLCPEMERAALGVRFMAQHNTNLDNYLEVEEDWKYVAMVLDRLFLWIFTFSCVIGSILIIFRAPSLYDDTVPIDAKLSKLA</sequence>
<dbReference type="Gene3D" id="1.20.58.390">
    <property type="entry name" value="Neurotransmitter-gated ion-channel transmembrane domain"/>
    <property type="match status" value="3"/>
</dbReference>
<dbReference type="Proteomes" id="UP000728032">
    <property type="component" value="Unassembled WGS sequence"/>
</dbReference>
<feature type="transmembrane region" description="Helical" evidence="18">
    <location>
        <begin position="112"/>
        <end position="135"/>
    </location>
</feature>
<dbReference type="PANTHER" id="PTHR18945">
    <property type="entry name" value="NEUROTRANSMITTER GATED ION CHANNEL"/>
    <property type="match status" value="1"/>
</dbReference>
<organism evidence="21">
    <name type="scientific">Oppiella nova</name>
    <dbReference type="NCBI Taxonomy" id="334625"/>
    <lineage>
        <taxon>Eukaryota</taxon>
        <taxon>Metazoa</taxon>
        <taxon>Ecdysozoa</taxon>
        <taxon>Arthropoda</taxon>
        <taxon>Chelicerata</taxon>
        <taxon>Arachnida</taxon>
        <taxon>Acari</taxon>
        <taxon>Acariformes</taxon>
        <taxon>Sarcoptiformes</taxon>
        <taxon>Oribatida</taxon>
        <taxon>Brachypylina</taxon>
        <taxon>Oppioidea</taxon>
        <taxon>Oppiidae</taxon>
        <taxon>Oppiella</taxon>
    </lineage>
</organism>
<dbReference type="OrthoDB" id="5975154at2759"/>
<dbReference type="GO" id="GO:0007271">
    <property type="term" value="P:synaptic transmission, cholinergic"/>
    <property type="evidence" value="ECO:0007669"/>
    <property type="project" value="UniProtKB-ARBA"/>
</dbReference>
<comment type="similarity">
    <text evidence="1">Belongs to the ligand-gated ion channel (TC 1.A.9) family. Acetylcholine receptor (TC 1.A.9.1) subfamily.</text>
</comment>
<keyword evidence="22" id="KW-1185">Reference proteome</keyword>
<feature type="region of interest" description="Disordered" evidence="17">
    <location>
        <begin position="524"/>
        <end position="554"/>
    </location>
</feature>
<dbReference type="InterPro" id="IPR006202">
    <property type="entry name" value="Neur_chan_lig-bd"/>
</dbReference>
<keyword evidence="15" id="KW-0407">Ion channel</keyword>
<dbReference type="Pfam" id="PF02932">
    <property type="entry name" value="Neur_chan_memb"/>
    <property type="match status" value="2"/>
</dbReference>
<evidence type="ECO:0000256" key="8">
    <source>
        <dbReference type="ARBA" id="ARBA00023065"/>
    </source>
</evidence>
<keyword evidence="6 18" id="KW-1133">Transmembrane helix</keyword>
<feature type="domain" description="Neurotransmitter-gated ion-channel ligand-binding" evidence="19">
    <location>
        <begin position="2"/>
        <end position="111"/>
    </location>
</feature>
<keyword evidence="7" id="KW-0770">Synapse</keyword>
<dbReference type="SUPFAM" id="SSF63712">
    <property type="entry name" value="Nicotinic receptor ligand binding domain-like"/>
    <property type="match status" value="1"/>
</dbReference>
<reference evidence="21" key="1">
    <citation type="submission" date="2020-11" db="EMBL/GenBank/DDBJ databases">
        <authorList>
            <person name="Tran Van P."/>
        </authorList>
    </citation>
    <scope>NUCLEOTIDE SEQUENCE</scope>
</reference>
<evidence type="ECO:0000256" key="17">
    <source>
        <dbReference type="SAM" id="MobiDB-lite"/>
    </source>
</evidence>
<evidence type="ECO:0000256" key="3">
    <source>
        <dbReference type="ARBA" id="ARBA00022475"/>
    </source>
</evidence>
<dbReference type="SUPFAM" id="SSF90112">
    <property type="entry name" value="Neurotransmitter-gated ion-channel transmembrane pore"/>
    <property type="match status" value="2"/>
</dbReference>
<evidence type="ECO:0000256" key="7">
    <source>
        <dbReference type="ARBA" id="ARBA00023018"/>
    </source>
</evidence>
<dbReference type="EMBL" id="CAJPVJ010005453">
    <property type="protein sequence ID" value="CAG2169551.1"/>
    <property type="molecule type" value="Genomic_DNA"/>
</dbReference>
<dbReference type="FunFam" id="2.70.170.10:FF:000060">
    <property type="entry name" value="Nicotinic acetylcholine receptor subunit alpha4"/>
    <property type="match status" value="1"/>
</dbReference>
<dbReference type="FunFam" id="1.20.58.390:FF:000012">
    <property type="entry name" value="Acetylcholine receptor subunit alpha-like"/>
    <property type="match status" value="2"/>
</dbReference>
<evidence type="ECO:0000313" key="21">
    <source>
        <dbReference type="EMBL" id="CAD7652364.1"/>
    </source>
</evidence>
<dbReference type="Pfam" id="PF02931">
    <property type="entry name" value="Neur_chan_LBD"/>
    <property type="match status" value="1"/>
</dbReference>
<feature type="transmembrane region" description="Helical" evidence="18">
    <location>
        <begin position="408"/>
        <end position="431"/>
    </location>
</feature>
<feature type="transmembrane region" description="Helical" evidence="18">
    <location>
        <begin position="473"/>
        <end position="494"/>
    </location>
</feature>
<evidence type="ECO:0000259" key="19">
    <source>
        <dbReference type="Pfam" id="PF02931"/>
    </source>
</evidence>
<proteinExistence type="inferred from homology"/>
<keyword evidence="2" id="KW-0813">Transport</keyword>
<dbReference type="InterPro" id="IPR006029">
    <property type="entry name" value="Neurotrans-gated_channel_TM"/>
</dbReference>
<keyword evidence="8" id="KW-0406">Ion transport</keyword>
<name>A0A7R9QPZ8_9ACAR</name>
<evidence type="ECO:0000256" key="4">
    <source>
        <dbReference type="ARBA" id="ARBA00022692"/>
    </source>
</evidence>
<keyword evidence="13" id="KW-0628">Postsynaptic cell membrane</keyword>
<evidence type="ECO:0000259" key="20">
    <source>
        <dbReference type="Pfam" id="PF02932"/>
    </source>
</evidence>
<dbReference type="Gene3D" id="2.70.170.10">
    <property type="entry name" value="Neurotransmitter-gated ion-channel ligand-binding domain"/>
    <property type="match status" value="1"/>
</dbReference>
<comment type="subcellular location">
    <subcellularLocation>
        <location evidence="16">Postsynaptic cell membrane</location>
        <topology evidence="16">Multi-pass membrane protein</topology>
    </subcellularLocation>
</comment>
<dbReference type="EMBL" id="OC920278">
    <property type="protein sequence ID" value="CAD7652364.1"/>
    <property type="molecule type" value="Genomic_DNA"/>
</dbReference>
<keyword evidence="12" id="KW-0325">Glycoprotein</keyword>
<evidence type="ECO:0000256" key="1">
    <source>
        <dbReference type="ARBA" id="ARBA00009237"/>
    </source>
</evidence>
<dbReference type="GO" id="GO:0045211">
    <property type="term" value="C:postsynaptic membrane"/>
    <property type="evidence" value="ECO:0007669"/>
    <property type="project" value="UniProtKB-SubCell"/>
</dbReference>
<gene>
    <name evidence="21" type="ORF">ONB1V03_LOCUS9027</name>
</gene>
<keyword evidence="10" id="KW-1015">Disulfide bond</keyword>
<dbReference type="InterPro" id="IPR038050">
    <property type="entry name" value="Neuro_actylchol_rec"/>
</dbReference>
<dbReference type="InterPro" id="IPR036734">
    <property type="entry name" value="Neur_chan_lig-bd_sf"/>
</dbReference>
<dbReference type="CDD" id="cd19064">
    <property type="entry name" value="LGIC_TM_nAChR"/>
    <property type="match status" value="2"/>
</dbReference>
<keyword evidence="5" id="KW-0732">Signal</keyword>
<evidence type="ECO:0000256" key="13">
    <source>
        <dbReference type="ARBA" id="ARBA00023257"/>
    </source>
</evidence>
<dbReference type="AlphaFoldDB" id="A0A7R9QPZ8"/>
<feature type="transmembrane region" description="Helical" evidence="18">
    <location>
        <begin position="177"/>
        <end position="198"/>
    </location>
</feature>
<evidence type="ECO:0000256" key="2">
    <source>
        <dbReference type="ARBA" id="ARBA00022448"/>
    </source>
</evidence>
<evidence type="ECO:0000256" key="6">
    <source>
        <dbReference type="ARBA" id="ARBA00022989"/>
    </source>
</evidence>
<protein>
    <submittedName>
        <fullName evidence="21">Uncharacterized protein</fullName>
    </submittedName>
</protein>
<feature type="transmembrane region" description="Helical" evidence="18">
    <location>
        <begin position="443"/>
        <end position="461"/>
    </location>
</feature>
<evidence type="ECO:0000256" key="16">
    <source>
        <dbReference type="ARBA" id="ARBA00034104"/>
    </source>
</evidence>
<keyword evidence="9 18" id="KW-0472">Membrane</keyword>
<dbReference type="FunFam" id="1.20.58.390:FF:000022">
    <property type="entry name" value="Nicotinic acetylcholine receptor subunit alpha4"/>
    <property type="match status" value="1"/>
</dbReference>
<evidence type="ECO:0000256" key="18">
    <source>
        <dbReference type="SAM" id="Phobius"/>
    </source>
</evidence>
<evidence type="ECO:0000256" key="9">
    <source>
        <dbReference type="ARBA" id="ARBA00023136"/>
    </source>
</evidence>
<keyword evidence="11" id="KW-0675">Receptor</keyword>
<evidence type="ECO:0000256" key="5">
    <source>
        <dbReference type="ARBA" id="ARBA00022729"/>
    </source>
</evidence>
<evidence type="ECO:0000256" key="14">
    <source>
        <dbReference type="ARBA" id="ARBA00023286"/>
    </source>
</evidence>
<evidence type="ECO:0000256" key="11">
    <source>
        <dbReference type="ARBA" id="ARBA00023170"/>
    </source>
</evidence>
<accession>A0A7R9QPZ8</accession>
<dbReference type="GO" id="GO:0004888">
    <property type="term" value="F:transmembrane signaling receptor activity"/>
    <property type="evidence" value="ECO:0007669"/>
    <property type="project" value="InterPro"/>
</dbReference>
<feature type="region of interest" description="Disordered" evidence="17">
    <location>
        <begin position="228"/>
        <end position="261"/>
    </location>
</feature>
<dbReference type="InterPro" id="IPR036719">
    <property type="entry name" value="Neuro-gated_channel_TM_sf"/>
</dbReference>
<dbReference type="InterPro" id="IPR006201">
    <property type="entry name" value="Neur_channel"/>
</dbReference>
<keyword evidence="14" id="KW-1071">Ligand-gated ion channel</keyword>
<feature type="domain" description="Neurotransmitter-gated ion-channel transmembrane" evidence="20">
    <location>
        <begin position="118"/>
        <end position="282"/>
    </location>
</feature>
<keyword evidence="4 18" id="KW-0812">Transmembrane</keyword>